<evidence type="ECO:0000313" key="2">
    <source>
        <dbReference type="Proteomes" id="UP000269542"/>
    </source>
</evidence>
<dbReference type="Gene3D" id="1.25.40.10">
    <property type="entry name" value="Tetratricopeptide repeat domain"/>
    <property type="match status" value="1"/>
</dbReference>
<proteinExistence type="predicted"/>
<dbReference type="AlphaFoldDB" id="A0A3S4Z684"/>
<sequence>MREKLEFLPHSPAFYERSLLIADAHGAHPSPGRKWRSLSAPVISTDLGVRKFDELSIFYVEHCRISGIDPVSDDKIAEWICFSGKSFGICADAALTFFGSYEAVSLASEMCWEELLKSGDYDDFIVAGTVLAAIGSEKSRECFELAQDRTRDPSERYLAAHRLAAAEIKRFSRVEHGSVILNSSFESTHLTQSGSPLETALKLNLEALTVQKSGALKSAFQLLERASTIIEDALARRILNDVESSMAVRYSSQIAINVAQLHVTDGDYTQAVAVLESNCARIAKRSPEYLPEAYSELSCGLYYAGRHREAINIANQAFGRLFHIGALKSMVALREIVAASYYKLDQHDEADVVARLIDTDPLGFQSFGGTR</sequence>
<dbReference type="SUPFAM" id="SSF48452">
    <property type="entry name" value="TPR-like"/>
    <property type="match status" value="1"/>
</dbReference>
<keyword evidence="2" id="KW-1185">Reference proteome</keyword>
<name>A0A3S4Z684_9ACTO</name>
<accession>A0A3S4Z684</accession>
<evidence type="ECO:0008006" key="3">
    <source>
        <dbReference type="Google" id="ProtNLM"/>
    </source>
</evidence>
<dbReference type="InterPro" id="IPR011990">
    <property type="entry name" value="TPR-like_helical_dom_sf"/>
</dbReference>
<evidence type="ECO:0000313" key="1">
    <source>
        <dbReference type="EMBL" id="VEI13899.1"/>
    </source>
</evidence>
<dbReference type="KEGG" id="tbw:NCTC13354_01625"/>
<organism evidence="1 2">
    <name type="scientific">Trueperella bialowiezensis</name>
    <dbReference type="NCBI Taxonomy" id="312285"/>
    <lineage>
        <taxon>Bacteria</taxon>
        <taxon>Bacillati</taxon>
        <taxon>Actinomycetota</taxon>
        <taxon>Actinomycetes</taxon>
        <taxon>Actinomycetales</taxon>
        <taxon>Actinomycetaceae</taxon>
        <taxon>Trueperella</taxon>
    </lineage>
</organism>
<dbReference type="Proteomes" id="UP000269542">
    <property type="component" value="Chromosome"/>
</dbReference>
<dbReference type="EMBL" id="LR134476">
    <property type="protein sequence ID" value="VEI13899.1"/>
    <property type="molecule type" value="Genomic_DNA"/>
</dbReference>
<gene>
    <name evidence="1" type="ORF">NCTC13354_01625</name>
</gene>
<protein>
    <recommendedName>
        <fullName evidence="3">ATP-dependent transcriptional regulator</fullName>
    </recommendedName>
</protein>
<reference evidence="1 2" key="1">
    <citation type="submission" date="2018-12" db="EMBL/GenBank/DDBJ databases">
        <authorList>
            <consortium name="Pathogen Informatics"/>
        </authorList>
    </citation>
    <scope>NUCLEOTIDE SEQUENCE [LARGE SCALE GENOMIC DNA]</scope>
    <source>
        <strain evidence="1 2">NCTC13354</strain>
    </source>
</reference>